<dbReference type="EnsemblMetazoa" id="CLYHEMT012467.1">
    <property type="protein sequence ID" value="CLYHEMP012467.1"/>
    <property type="gene ID" value="CLYHEMG012467"/>
</dbReference>
<accession>A0A7M5VGV7</accession>
<evidence type="ECO:0000313" key="3">
    <source>
        <dbReference type="Proteomes" id="UP000594262"/>
    </source>
</evidence>
<sequence length="160" mass="18976">FFFYSQKYFCHNLVYIPVFRNFIWICVWNCIFILNKQIMDEWFDDWDVKVVENNATQSNLESQSNQDKLNLIWNNADRCTCISSSCLTHNNKTSQSTQVNLEDNQARCSSYDPWDNELARKFLKLPTKEKRKMLNGKVVPLGFVPIYISSPCKFCFYFTS</sequence>
<proteinExistence type="predicted"/>
<evidence type="ECO:0000256" key="1">
    <source>
        <dbReference type="SAM" id="Phobius"/>
    </source>
</evidence>
<dbReference type="AlphaFoldDB" id="A0A7M5VGV7"/>
<name>A0A7M5VGV7_9CNID</name>
<keyword evidence="1" id="KW-1133">Transmembrane helix</keyword>
<reference evidence="2" key="1">
    <citation type="submission" date="2021-01" db="UniProtKB">
        <authorList>
            <consortium name="EnsemblMetazoa"/>
        </authorList>
    </citation>
    <scope>IDENTIFICATION</scope>
</reference>
<keyword evidence="1" id="KW-0472">Membrane</keyword>
<evidence type="ECO:0000313" key="2">
    <source>
        <dbReference type="EnsemblMetazoa" id="CLYHEMP012467.1"/>
    </source>
</evidence>
<protein>
    <submittedName>
        <fullName evidence="2">Uncharacterized protein</fullName>
    </submittedName>
</protein>
<keyword evidence="1" id="KW-0812">Transmembrane</keyword>
<feature type="transmembrane region" description="Helical" evidence="1">
    <location>
        <begin position="12"/>
        <end position="34"/>
    </location>
</feature>
<organism evidence="2 3">
    <name type="scientific">Clytia hemisphaerica</name>
    <dbReference type="NCBI Taxonomy" id="252671"/>
    <lineage>
        <taxon>Eukaryota</taxon>
        <taxon>Metazoa</taxon>
        <taxon>Cnidaria</taxon>
        <taxon>Hydrozoa</taxon>
        <taxon>Hydroidolina</taxon>
        <taxon>Leptothecata</taxon>
        <taxon>Obeliida</taxon>
        <taxon>Clytiidae</taxon>
        <taxon>Clytia</taxon>
    </lineage>
</organism>
<keyword evidence="3" id="KW-1185">Reference proteome</keyword>
<dbReference type="Proteomes" id="UP000594262">
    <property type="component" value="Unplaced"/>
</dbReference>